<dbReference type="PROSITE" id="PS00330">
    <property type="entry name" value="HEMOLYSIN_CALCIUM"/>
    <property type="match status" value="2"/>
</dbReference>
<dbReference type="GO" id="GO:0005576">
    <property type="term" value="C:extracellular region"/>
    <property type="evidence" value="ECO:0007669"/>
    <property type="project" value="UniProtKB-SubCell"/>
</dbReference>
<keyword evidence="2" id="KW-0964">Secreted</keyword>
<dbReference type="EMBL" id="CP016616">
    <property type="protein sequence ID" value="ANY79688.1"/>
    <property type="molecule type" value="Genomic_DNA"/>
</dbReference>
<gene>
    <name evidence="3" type="ORF">BB934_16840</name>
</gene>
<evidence type="ECO:0000256" key="2">
    <source>
        <dbReference type="ARBA" id="ARBA00022525"/>
    </source>
</evidence>
<evidence type="ECO:0000313" key="3">
    <source>
        <dbReference type="EMBL" id="ANY79688.1"/>
    </source>
</evidence>
<dbReference type="AlphaFoldDB" id="A0A1B2EI80"/>
<accession>A0A1B2EI80</accession>
<reference evidence="3" key="1">
    <citation type="submission" date="2016-07" db="EMBL/GenBank/DDBJ databases">
        <title>Microvirga ossetica sp. nov. a new species of rhizobia isolated from root nodules of the legume species Vicia alpestris Steven originated from North Ossetia region in the Caucasus.</title>
        <authorList>
            <person name="Safronova V.I."/>
            <person name="Kuznetsova I.G."/>
            <person name="Sazanova A.L."/>
            <person name="Belimov A."/>
            <person name="Andronov E."/>
            <person name="Osledkin Y.S."/>
            <person name="Onishchuk O.P."/>
            <person name="Kurchak O.N."/>
            <person name="Shaposhnikov A.I."/>
            <person name="Willems A."/>
            <person name="Tikhonovich I.A."/>
        </authorList>
    </citation>
    <scope>NUCLEOTIDE SEQUENCE [LARGE SCALE GENOMIC DNA]</scope>
    <source>
        <strain evidence="3">V5/3M</strain>
    </source>
</reference>
<organism evidence="3">
    <name type="scientific">Microvirga ossetica</name>
    <dbReference type="NCBI Taxonomy" id="1882682"/>
    <lineage>
        <taxon>Bacteria</taxon>
        <taxon>Pseudomonadati</taxon>
        <taxon>Pseudomonadota</taxon>
        <taxon>Alphaproteobacteria</taxon>
        <taxon>Hyphomicrobiales</taxon>
        <taxon>Methylobacteriaceae</taxon>
        <taxon>Microvirga</taxon>
    </lineage>
</organism>
<dbReference type="KEGG" id="moc:BB934_16840"/>
<proteinExistence type="predicted"/>
<dbReference type="Pfam" id="PF00353">
    <property type="entry name" value="HemolysinCabind"/>
    <property type="match status" value="2"/>
</dbReference>
<dbReference type="InterPro" id="IPR011049">
    <property type="entry name" value="Serralysin-like_metalloprot_C"/>
</dbReference>
<dbReference type="GO" id="GO:0005509">
    <property type="term" value="F:calcium ion binding"/>
    <property type="evidence" value="ECO:0007669"/>
    <property type="project" value="InterPro"/>
</dbReference>
<dbReference type="PANTHER" id="PTHR38340">
    <property type="entry name" value="S-LAYER PROTEIN"/>
    <property type="match status" value="1"/>
</dbReference>
<protein>
    <recommendedName>
        <fullName evidence="4">Peptidase M10 serralysin C-terminal domain-containing protein</fullName>
    </recommendedName>
</protein>
<dbReference type="InterPro" id="IPR001343">
    <property type="entry name" value="Hemolysn_Ca-bd"/>
</dbReference>
<dbReference type="SUPFAM" id="SSF51120">
    <property type="entry name" value="beta-Roll"/>
    <property type="match status" value="2"/>
</dbReference>
<dbReference type="Gene3D" id="2.150.10.10">
    <property type="entry name" value="Serralysin-like metalloprotease, C-terminal"/>
    <property type="match status" value="2"/>
</dbReference>
<evidence type="ECO:0000256" key="1">
    <source>
        <dbReference type="ARBA" id="ARBA00004613"/>
    </source>
</evidence>
<dbReference type="InterPro" id="IPR050557">
    <property type="entry name" value="RTX_toxin/Mannuronan_C5-epim"/>
</dbReference>
<comment type="subcellular location">
    <subcellularLocation>
        <location evidence="1">Secreted</location>
    </subcellularLocation>
</comment>
<dbReference type="PRINTS" id="PR00313">
    <property type="entry name" value="CABNDNGRPT"/>
</dbReference>
<name>A0A1B2EI80_9HYPH</name>
<evidence type="ECO:0008006" key="4">
    <source>
        <dbReference type="Google" id="ProtNLM"/>
    </source>
</evidence>
<dbReference type="PANTHER" id="PTHR38340:SF1">
    <property type="entry name" value="S-LAYER PROTEIN"/>
    <property type="match status" value="1"/>
</dbReference>
<sequence length="332" mass="34267">MLGTANADSAWGWGGNDSINGGAGNDSINGGVGNDILDGGLGNDILSGDLGNDTLMGAGGSDTLDGGEGDDIAVFSGNRADYTVSETQEGLLVTHLSTKGVQVISDVEFYQFAGATLSRAQFIASEPPVVVKPEPPVVQPEPPVVTPPVTVETTTSTTLAEGSLNLVAGGSSNISLTGNALNNSITGNVGKNTINGGAGADKVNGGSGNDTLYGGSGKDAFLFTTKLGTSSTDRKVNFDTVKDFNVKDDSLYLDNAIFKKLGKKGSEQNPVKLDKKFFTVGDKAKDKDDYVIYNKKTGVLSYDADGSGKGQAVEFALLTNKPTLKVDDFFVI</sequence>
<dbReference type="InterPro" id="IPR018511">
    <property type="entry name" value="Hemolysin-typ_Ca-bd_CS"/>
</dbReference>